<evidence type="ECO:0000313" key="3">
    <source>
        <dbReference type="Proteomes" id="UP000070620"/>
    </source>
</evidence>
<dbReference type="CDD" id="cd05244">
    <property type="entry name" value="BVR-B_like_SDR_a"/>
    <property type="match status" value="1"/>
</dbReference>
<dbReference type="RefSeq" id="WP_067366329.1">
    <property type="nucleotide sequence ID" value="NZ_JBIUBN010000004.1"/>
</dbReference>
<organism evidence="2 3">
    <name type="scientific">Micromonospora rosaria</name>
    <dbReference type="NCBI Taxonomy" id="47874"/>
    <lineage>
        <taxon>Bacteria</taxon>
        <taxon>Bacillati</taxon>
        <taxon>Actinomycetota</taxon>
        <taxon>Actinomycetes</taxon>
        <taxon>Micromonosporales</taxon>
        <taxon>Micromonosporaceae</taxon>
        <taxon>Micromonospora</taxon>
    </lineage>
</organism>
<dbReference type="SUPFAM" id="SSF51735">
    <property type="entry name" value="NAD(P)-binding Rossmann-fold domains"/>
    <property type="match status" value="1"/>
</dbReference>
<proteinExistence type="predicted"/>
<name>A0A136PRC7_9ACTN</name>
<dbReference type="AlphaFoldDB" id="A0A136PRC7"/>
<evidence type="ECO:0000259" key="1">
    <source>
        <dbReference type="Pfam" id="PF13460"/>
    </source>
</evidence>
<dbReference type="Proteomes" id="UP000070620">
    <property type="component" value="Unassembled WGS sequence"/>
</dbReference>
<evidence type="ECO:0000313" key="2">
    <source>
        <dbReference type="EMBL" id="KXK61009.1"/>
    </source>
</evidence>
<gene>
    <name evidence="2" type="ORF">AWW66_15735</name>
</gene>
<dbReference type="InterPro" id="IPR051606">
    <property type="entry name" value="Polyketide_Oxido-like"/>
</dbReference>
<dbReference type="Gene3D" id="3.40.50.720">
    <property type="entry name" value="NAD(P)-binding Rossmann-like Domain"/>
    <property type="match status" value="1"/>
</dbReference>
<comment type="caution">
    <text evidence="2">The sequence shown here is derived from an EMBL/GenBank/DDBJ whole genome shotgun (WGS) entry which is preliminary data.</text>
</comment>
<sequence>MRLTVFGATGRTGRHLVDQALADGHEVTAVVRDPARLASAGHPRLTPVVADTMDPESIAVSVTDQDAVVSTLGRRARTDGSVCADGARAISTAMRATGTSRLIVVTASGPVVDEGDDAFTRLVFKPVLRRFLAAEFADFTRAERVVRDSGLDWTIVRPPRLTNGRRRPYRTALDRNIRGGTSIARADVAHAILAALDDPATIGHTVGLGY</sequence>
<dbReference type="PANTHER" id="PTHR43355:SF2">
    <property type="entry name" value="FLAVIN REDUCTASE (NADPH)"/>
    <property type="match status" value="1"/>
</dbReference>
<reference evidence="2 3" key="1">
    <citation type="submission" date="2016-01" db="EMBL/GenBank/DDBJ databases">
        <title>Whole genome sequence and analysis of Micromonospora rosaria DSM 803, which can produce antibacterial substance rosamicin.</title>
        <authorList>
            <person name="Yang H."/>
            <person name="He X."/>
            <person name="Zhu D."/>
        </authorList>
    </citation>
    <scope>NUCLEOTIDE SEQUENCE [LARGE SCALE GENOMIC DNA]</scope>
    <source>
        <strain evidence="2 3">DSM 803</strain>
    </source>
</reference>
<dbReference type="PANTHER" id="PTHR43355">
    <property type="entry name" value="FLAVIN REDUCTASE (NADPH)"/>
    <property type="match status" value="1"/>
</dbReference>
<dbReference type="EMBL" id="LRQV01000052">
    <property type="protein sequence ID" value="KXK61009.1"/>
    <property type="molecule type" value="Genomic_DNA"/>
</dbReference>
<dbReference type="InterPro" id="IPR016040">
    <property type="entry name" value="NAD(P)-bd_dom"/>
</dbReference>
<dbReference type="GO" id="GO:0004074">
    <property type="term" value="F:biliverdin reductase [NAD(P)H] activity"/>
    <property type="evidence" value="ECO:0007669"/>
    <property type="project" value="TreeGrafter"/>
</dbReference>
<protein>
    <submittedName>
        <fullName evidence="2">NADH-flavin reductase</fullName>
    </submittedName>
</protein>
<accession>A0A136PRC7</accession>
<feature type="domain" description="NAD(P)-binding" evidence="1">
    <location>
        <begin position="7"/>
        <end position="199"/>
    </location>
</feature>
<dbReference type="InterPro" id="IPR036291">
    <property type="entry name" value="NAD(P)-bd_dom_sf"/>
</dbReference>
<dbReference type="GO" id="GO:0042602">
    <property type="term" value="F:riboflavin reductase (NADPH) activity"/>
    <property type="evidence" value="ECO:0007669"/>
    <property type="project" value="TreeGrafter"/>
</dbReference>
<dbReference type="Pfam" id="PF13460">
    <property type="entry name" value="NAD_binding_10"/>
    <property type="match status" value="1"/>
</dbReference>
<dbReference type="OrthoDB" id="4115876at2"/>
<keyword evidence="3" id="KW-1185">Reference proteome</keyword>